<feature type="transmembrane region" description="Helical" evidence="1">
    <location>
        <begin position="20"/>
        <end position="37"/>
    </location>
</feature>
<evidence type="ECO:0000313" key="3">
    <source>
        <dbReference type="Proteomes" id="UP000823895"/>
    </source>
</evidence>
<dbReference type="AlphaFoldDB" id="A0A9D2P6M7"/>
<evidence type="ECO:0000256" key="1">
    <source>
        <dbReference type="SAM" id="Phobius"/>
    </source>
</evidence>
<dbReference type="EMBL" id="DWWI01000252">
    <property type="protein sequence ID" value="HJC44366.1"/>
    <property type="molecule type" value="Genomic_DNA"/>
</dbReference>
<reference evidence="2" key="2">
    <citation type="submission" date="2021-04" db="EMBL/GenBank/DDBJ databases">
        <authorList>
            <person name="Gilroy R."/>
        </authorList>
    </citation>
    <scope>NUCLEOTIDE SEQUENCE</scope>
    <source>
        <strain evidence="2">CHK165-2605</strain>
    </source>
</reference>
<protein>
    <submittedName>
        <fullName evidence="2">Uncharacterized protein</fullName>
    </submittedName>
</protein>
<keyword evidence="1" id="KW-0812">Transmembrane</keyword>
<comment type="caution">
    <text evidence="2">The sequence shown here is derived from an EMBL/GenBank/DDBJ whole genome shotgun (WGS) entry which is preliminary data.</text>
</comment>
<evidence type="ECO:0000313" key="2">
    <source>
        <dbReference type="EMBL" id="HJC44366.1"/>
    </source>
</evidence>
<keyword evidence="1" id="KW-0472">Membrane</keyword>
<proteinExistence type="predicted"/>
<gene>
    <name evidence="2" type="ORF">H9756_11965</name>
</gene>
<sequence>MYSSKLTAQVTRKKKAGTGVLKAVMIIFGVLFVLMGIMFSRGFMLPGFLLVGLYFIYDVYSQKEYEYTLEGVKFTISVILGKRHRREVHDLNLQELEVVAPNWHESVARYRLKGGTEKLKKYDYTSYEDDIPYYTMIIMDGRRKIKILLDLNSEMLHAMKRICPDRVYFA</sequence>
<keyword evidence="1" id="KW-1133">Transmembrane helix</keyword>
<accession>A0A9D2P6M7</accession>
<name>A0A9D2P6M7_9FIRM</name>
<dbReference type="Proteomes" id="UP000823895">
    <property type="component" value="Unassembled WGS sequence"/>
</dbReference>
<reference evidence="2" key="1">
    <citation type="journal article" date="2021" name="PeerJ">
        <title>Extensive microbial diversity within the chicken gut microbiome revealed by metagenomics and culture.</title>
        <authorList>
            <person name="Gilroy R."/>
            <person name="Ravi A."/>
            <person name="Getino M."/>
            <person name="Pursley I."/>
            <person name="Horton D.L."/>
            <person name="Alikhan N.F."/>
            <person name="Baker D."/>
            <person name="Gharbi K."/>
            <person name="Hall N."/>
            <person name="Watson M."/>
            <person name="Adriaenssens E.M."/>
            <person name="Foster-Nyarko E."/>
            <person name="Jarju S."/>
            <person name="Secka A."/>
            <person name="Antonio M."/>
            <person name="Oren A."/>
            <person name="Chaudhuri R.R."/>
            <person name="La Ragione R."/>
            <person name="Hildebrand F."/>
            <person name="Pallen M.J."/>
        </authorList>
    </citation>
    <scope>NUCLEOTIDE SEQUENCE</scope>
    <source>
        <strain evidence="2">CHK165-2605</strain>
    </source>
</reference>
<organism evidence="2 3">
    <name type="scientific">Candidatus Mediterraneibacter gallistercoris</name>
    <dbReference type="NCBI Taxonomy" id="2838671"/>
    <lineage>
        <taxon>Bacteria</taxon>
        <taxon>Bacillati</taxon>
        <taxon>Bacillota</taxon>
        <taxon>Clostridia</taxon>
        <taxon>Lachnospirales</taxon>
        <taxon>Lachnospiraceae</taxon>
        <taxon>Mediterraneibacter</taxon>
    </lineage>
</organism>